<dbReference type="Gene3D" id="3.30.70.80">
    <property type="entry name" value="Peptidase S8 propeptide/proteinase inhibitor I9"/>
    <property type="match status" value="1"/>
</dbReference>
<dbReference type="AlphaFoldDB" id="A0A9N7RHE4"/>
<dbReference type="InterPro" id="IPR015500">
    <property type="entry name" value="Peptidase_S8_subtilisin-rel"/>
</dbReference>
<dbReference type="PROSITE" id="PS00138">
    <property type="entry name" value="SUBTILASE_SER"/>
    <property type="match status" value="1"/>
</dbReference>
<dbReference type="InterPro" id="IPR003137">
    <property type="entry name" value="PA_domain"/>
</dbReference>
<keyword evidence="2 8" id="KW-0645">Protease</keyword>
<dbReference type="SUPFAM" id="SSF52025">
    <property type="entry name" value="PA domain"/>
    <property type="match status" value="1"/>
</dbReference>
<dbReference type="GO" id="GO:0006508">
    <property type="term" value="P:proteolysis"/>
    <property type="evidence" value="ECO:0007669"/>
    <property type="project" value="UniProtKB-KW"/>
</dbReference>
<feature type="signal peptide" evidence="9">
    <location>
        <begin position="1"/>
        <end position="26"/>
    </location>
</feature>
<dbReference type="InterPro" id="IPR023828">
    <property type="entry name" value="Peptidase_S8_Ser-AS"/>
</dbReference>
<keyword evidence="6" id="KW-0325">Glycoprotein</keyword>
<sequence length="615" mass="66295">MKASTRVPSLYLRQLVLVLLLSHAFAIKKSYVVYLGAHSHGKDATQTDYDRVTESHYDFLGSFLGSSDKARDAIFYSYTRHINGFAATLEENEALQISKHPKVLSIILNQGRKLHTTRSWNFLGLENDGKIPSDSLWTKAKFGEDVIIGNLDTGVWPESKSFSDDLITRSIPSKWKGNCSNEFDPNFRCNSKLIGARYFYKGYVVEGGHLNVTDYTPRDYRGHGTHTLSTAGGNFVFGANILGFGNGTAKGGSPMARVATYKVCWPPLDEGECFDADIIAGFDMAIHDGVDVISVSLEGSGGQFFTDGVAIGSFHAVSRGIVVVCSAGNSGPDPGTVANNAPWPITVGASTLDREFPSYLILEKIKFQGQSLSDIYLPEGKRFPIIYAKYANASNATAEQSELCEPESLDAKKVKGKILVCLRGITARVDKGRQAALAGAVGMVLANNEASGNEIIADAHVLPATHISYTDGQALLSQMHKTRSPMAYITKPKTLLNTKPAPIMAVFSSQGPNPVMPEILKPDITAPGVSILAAYSRAVGPTGEDFDTRRVTFNIESGTSMSCPHISGVAGLLKKLYPNWSPAAIKSAIMTTASTLDNTWYPITNSSNSSATPLP</sequence>
<evidence type="ECO:0000313" key="13">
    <source>
        <dbReference type="EMBL" id="CAA0828017.1"/>
    </source>
</evidence>
<evidence type="ECO:0000256" key="7">
    <source>
        <dbReference type="PIRSR" id="PIRSR615500-1"/>
    </source>
</evidence>
<dbReference type="InterPro" id="IPR046450">
    <property type="entry name" value="PA_dom_sf"/>
</dbReference>
<dbReference type="Gene3D" id="3.50.30.30">
    <property type="match status" value="1"/>
</dbReference>
<name>A0A9N7RHE4_STRHE</name>
<feature type="domain" description="Inhibitor I9" evidence="12">
    <location>
        <begin position="30"/>
        <end position="115"/>
    </location>
</feature>
<dbReference type="CDD" id="cd04852">
    <property type="entry name" value="Peptidases_S8_3"/>
    <property type="match status" value="1"/>
</dbReference>
<comment type="caution">
    <text evidence="13">The sequence shown here is derived from an EMBL/GenBank/DDBJ whole genome shotgun (WGS) entry which is preliminary data.</text>
</comment>
<evidence type="ECO:0000259" key="10">
    <source>
        <dbReference type="Pfam" id="PF00082"/>
    </source>
</evidence>
<dbReference type="InterPro" id="IPR010259">
    <property type="entry name" value="S8pro/Inhibitor_I9"/>
</dbReference>
<dbReference type="FunFam" id="3.40.50.200:FF:000006">
    <property type="entry name" value="Subtilisin-like protease SBT1.5"/>
    <property type="match status" value="1"/>
</dbReference>
<evidence type="ECO:0000256" key="3">
    <source>
        <dbReference type="ARBA" id="ARBA00022729"/>
    </source>
</evidence>
<dbReference type="CDD" id="cd02120">
    <property type="entry name" value="PA_subtilisin_like"/>
    <property type="match status" value="1"/>
</dbReference>
<evidence type="ECO:0000259" key="11">
    <source>
        <dbReference type="Pfam" id="PF02225"/>
    </source>
</evidence>
<evidence type="ECO:0000256" key="2">
    <source>
        <dbReference type="ARBA" id="ARBA00022670"/>
    </source>
</evidence>
<evidence type="ECO:0000256" key="6">
    <source>
        <dbReference type="ARBA" id="ARBA00023180"/>
    </source>
</evidence>
<reference evidence="13" key="1">
    <citation type="submission" date="2019-12" db="EMBL/GenBank/DDBJ databases">
        <authorList>
            <person name="Scholes J."/>
        </authorList>
    </citation>
    <scope>NUCLEOTIDE SEQUENCE</scope>
</reference>
<dbReference type="InterPro" id="IPR045051">
    <property type="entry name" value="SBT"/>
</dbReference>
<evidence type="ECO:0000256" key="9">
    <source>
        <dbReference type="SAM" id="SignalP"/>
    </source>
</evidence>
<feature type="domain" description="Peptidase S8/S53" evidence="10">
    <location>
        <begin position="143"/>
        <end position="596"/>
    </location>
</feature>
<dbReference type="GO" id="GO:0004252">
    <property type="term" value="F:serine-type endopeptidase activity"/>
    <property type="evidence" value="ECO:0007669"/>
    <property type="project" value="UniProtKB-UniRule"/>
</dbReference>
<dbReference type="Pfam" id="PF05922">
    <property type="entry name" value="Inhibitor_I9"/>
    <property type="match status" value="1"/>
</dbReference>
<dbReference type="Pfam" id="PF02225">
    <property type="entry name" value="PA"/>
    <property type="match status" value="1"/>
</dbReference>
<dbReference type="InterPro" id="IPR000209">
    <property type="entry name" value="Peptidase_S8/S53_dom"/>
</dbReference>
<keyword evidence="4 8" id="KW-0378">Hydrolase</keyword>
<keyword evidence="14" id="KW-1185">Reference proteome</keyword>
<dbReference type="Proteomes" id="UP001153555">
    <property type="component" value="Unassembled WGS sequence"/>
</dbReference>
<dbReference type="OrthoDB" id="206201at2759"/>
<dbReference type="FunFam" id="3.30.70.80:FF:000002">
    <property type="entry name" value="Subtilisin-like protease SBT5.3"/>
    <property type="match status" value="1"/>
</dbReference>
<dbReference type="Pfam" id="PF00082">
    <property type="entry name" value="Peptidase_S8"/>
    <property type="match status" value="1"/>
</dbReference>
<feature type="domain" description="PA" evidence="11">
    <location>
        <begin position="400"/>
        <end position="475"/>
    </location>
</feature>
<evidence type="ECO:0000256" key="1">
    <source>
        <dbReference type="ARBA" id="ARBA00011073"/>
    </source>
</evidence>
<dbReference type="Gene3D" id="3.40.50.200">
    <property type="entry name" value="Peptidase S8/S53 domain"/>
    <property type="match status" value="1"/>
</dbReference>
<dbReference type="SUPFAM" id="SSF52743">
    <property type="entry name" value="Subtilisin-like"/>
    <property type="match status" value="1"/>
</dbReference>
<dbReference type="InterPro" id="IPR034197">
    <property type="entry name" value="Peptidases_S8_3"/>
</dbReference>
<keyword evidence="3 9" id="KW-0732">Signal</keyword>
<dbReference type="PROSITE" id="PS51892">
    <property type="entry name" value="SUBTILASE"/>
    <property type="match status" value="1"/>
</dbReference>
<dbReference type="InterPro" id="IPR036852">
    <property type="entry name" value="Peptidase_S8/S53_dom_sf"/>
</dbReference>
<dbReference type="InterPro" id="IPR037045">
    <property type="entry name" value="S8pro/Inhibitor_I9_sf"/>
</dbReference>
<accession>A0A9N7RHE4</accession>
<evidence type="ECO:0000256" key="5">
    <source>
        <dbReference type="ARBA" id="ARBA00022825"/>
    </source>
</evidence>
<gene>
    <name evidence="13" type="ORF">SHERM_23712</name>
</gene>
<evidence type="ECO:0000259" key="12">
    <source>
        <dbReference type="Pfam" id="PF05922"/>
    </source>
</evidence>
<feature type="active site" description="Charge relay system" evidence="7 8">
    <location>
        <position position="560"/>
    </location>
</feature>
<evidence type="ECO:0000313" key="14">
    <source>
        <dbReference type="Proteomes" id="UP001153555"/>
    </source>
</evidence>
<feature type="active site" description="Charge relay system" evidence="7 8">
    <location>
        <position position="223"/>
    </location>
</feature>
<organism evidence="13 14">
    <name type="scientific">Striga hermonthica</name>
    <name type="common">Purple witchweed</name>
    <name type="synonym">Buchnera hermonthica</name>
    <dbReference type="NCBI Taxonomy" id="68872"/>
    <lineage>
        <taxon>Eukaryota</taxon>
        <taxon>Viridiplantae</taxon>
        <taxon>Streptophyta</taxon>
        <taxon>Embryophyta</taxon>
        <taxon>Tracheophyta</taxon>
        <taxon>Spermatophyta</taxon>
        <taxon>Magnoliopsida</taxon>
        <taxon>eudicotyledons</taxon>
        <taxon>Gunneridae</taxon>
        <taxon>Pentapetalae</taxon>
        <taxon>asterids</taxon>
        <taxon>lamiids</taxon>
        <taxon>Lamiales</taxon>
        <taxon>Orobanchaceae</taxon>
        <taxon>Buchnereae</taxon>
        <taxon>Striga</taxon>
    </lineage>
</organism>
<proteinExistence type="inferred from homology"/>
<dbReference type="PANTHER" id="PTHR10795">
    <property type="entry name" value="PROPROTEIN CONVERTASE SUBTILISIN/KEXIN"/>
    <property type="match status" value="1"/>
</dbReference>
<protein>
    <submittedName>
        <fullName evidence="13">Subtilisin-like protease SBT5.3</fullName>
    </submittedName>
</protein>
<keyword evidence="5 8" id="KW-0720">Serine protease</keyword>
<evidence type="ECO:0000256" key="4">
    <source>
        <dbReference type="ARBA" id="ARBA00022801"/>
    </source>
</evidence>
<dbReference type="PRINTS" id="PR00723">
    <property type="entry name" value="SUBTILISIN"/>
</dbReference>
<dbReference type="EMBL" id="CACSLK010027752">
    <property type="protein sequence ID" value="CAA0828017.1"/>
    <property type="molecule type" value="Genomic_DNA"/>
</dbReference>
<feature type="active site" description="Charge relay system" evidence="7 8">
    <location>
        <position position="152"/>
    </location>
</feature>
<evidence type="ECO:0000256" key="8">
    <source>
        <dbReference type="PROSITE-ProRule" id="PRU01240"/>
    </source>
</evidence>
<dbReference type="FunFam" id="3.50.30.30:FF:000005">
    <property type="entry name" value="subtilisin-like protease SBT1.5"/>
    <property type="match status" value="1"/>
</dbReference>
<feature type="chain" id="PRO_5040246912" evidence="9">
    <location>
        <begin position="27"/>
        <end position="615"/>
    </location>
</feature>
<comment type="similarity">
    <text evidence="1 8">Belongs to the peptidase S8 family.</text>
</comment>